<comment type="similarity">
    <text evidence="10">Belongs to the LpxB family.</text>
</comment>
<dbReference type="EC" id="2.4.1.182" evidence="2 10"/>
<evidence type="ECO:0000256" key="8">
    <source>
        <dbReference type="ARBA" id="ARBA00023098"/>
    </source>
</evidence>
<evidence type="ECO:0000256" key="2">
    <source>
        <dbReference type="ARBA" id="ARBA00012687"/>
    </source>
</evidence>
<dbReference type="PANTHER" id="PTHR30372">
    <property type="entry name" value="LIPID-A-DISACCHARIDE SYNTHASE"/>
    <property type="match status" value="1"/>
</dbReference>
<protein>
    <recommendedName>
        <fullName evidence="3 10">Lipid-A-disaccharide synthase</fullName>
        <ecNumber evidence="2 10">2.4.1.182</ecNumber>
    </recommendedName>
</protein>
<comment type="caution">
    <text evidence="11">The sequence shown here is derived from an EMBL/GenBank/DDBJ whole genome shotgun (WGS) entry which is preliminary data.</text>
</comment>
<keyword evidence="8 10" id="KW-0443">Lipid metabolism</keyword>
<comment type="function">
    <text evidence="1 10">Condensation of UDP-2,3-diacylglucosamine and 2,3-diacylglucosamine-1-phosphate to form lipid A disaccharide, a precursor of lipid A, a phosphorylated glycolipid that anchors the lipopolysaccharide to the outer membrane of the cell.</text>
</comment>
<dbReference type="EMBL" id="JAHJDP010000028">
    <property type="protein sequence ID" value="MBU2690266.1"/>
    <property type="molecule type" value="Genomic_DNA"/>
</dbReference>
<gene>
    <name evidence="10 11" type="primary">lpxB</name>
    <name evidence="11" type="ORF">KJ970_05000</name>
</gene>
<dbReference type="GO" id="GO:0008915">
    <property type="term" value="F:lipid-A-disaccharide synthase activity"/>
    <property type="evidence" value="ECO:0007669"/>
    <property type="project" value="UniProtKB-UniRule"/>
</dbReference>
<organism evidence="11 12">
    <name type="scientific">Eiseniibacteriota bacterium</name>
    <dbReference type="NCBI Taxonomy" id="2212470"/>
    <lineage>
        <taxon>Bacteria</taxon>
        <taxon>Candidatus Eiseniibacteriota</taxon>
    </lineage>
</organism>
<dbReference type="Pfam" id="PF02684">
    <property type="entry name" value="LpxB"/>
    <property type="match status" value="1"/>
</dbReference>
<name>A0A948W650_UNCEI</name>
<evidence type="ECO:0000256" key="1">
    <source>
        <dbReference type="ARBA" id="ARBA00002056"/>
    </source>
</evidence>
<evidence type="ECO:0000256" key="3">
    <source>
        <dbReference type="ARBA" id="ARBA00020902"/>
    </source>
</evidence>
<evidence type="ECO:0000313" key="11">
    <source>
        <dbReference type="EMBL" id="MBU2690266.1"/>
    </source>
</evidence>
<proteinExistence type="inferred from homology"/>
<evidence type="ECO:0000256" key="9">
    <source>
        <dbReference type="ARBA" id="ARBA00048975"/>
    </source>
</evidence>
<dbReference type="HAMAP" id="MF_00392">
    <property type="entry name" value="LpxB"/>
    <property type="match status" value="1"/>
</dbReference>
<keyword evidence="6 10" id="KW-0328">Glycosyltransferase</keyword>
<dbReference type="NCBIfam" id="TIGR00215">
    <property type="entry name" value="lpxB"/>
    <property type="match status" value="1"/>
</dbReference>
<dbReference type="Proteomes" id="UP000777784">
    <property type="component" value="Unassembled WGS sequence"/>
</dbReference>
<keyword evidence="4 10" id="KW-0444">Lipid biosynthesis</keyword>
<evidence type="ECO:0000256" key="10">
    <source>
        <dbReference type="HAMAP-Rule" id="MF_00392"/>
    </source>
</evidence>
<evidence type="ECO:0000256" key="5">
    <source>
        <dbReference type="ARBA" id="ARBA00022556"/>
    </source>
</evidence>
<evidence type="ECO:0000313" key="12">
    <source>
        <dbReference type="Proteomes" id="UP000777784"/>
    </source>
</evidence>
<sequence length="394" mass="43394">MLGPHQTIFLAAGERSGDLHGAGLAAALRRQNPALKICGIGGPEMAAAGVELWADYGPLAVVGFTEVLPRIPRILSLINQLGRRLEQEKPDLYVAIDAPDFNFRLMKRARSAKIPIVYYIVPQFWAWRRGRLKTLARSVRSALVLFPFEKPLLEEAGVPAHFVGHPGVETLLPAQDKKSQKVKLGFEGDKPLIALLPGSRISEWRRHAKPLIDAMRWTGSIKPDFQWGLSIAPGLSPPLSELGISADLDTCNKGKLMIFRGSVVSLLQAADATLVASGTASLEAAFLETPMIVFYRVSSLTYLIARWFIRIKHFAMVNVLAGESLVPELAQSKVAGASIGRALLDLLDNPESLDRQLRGFRRIREQLARPVSYDRTADYINRILEGQVDDSPPQ</sequence>
<keyword evidence="5 10" id="KW-0441">Lipid A biosynthesis</keyword>
<evidence type="ECO:0000256" key="6">
    <source>
        <dbReference type="ARBA" id="ARBA00022676"/>
    </source>
</evidence>
<keyword evidence="7 10" id="KW-0808">Transferase</keyword>
<comment type="pathway">
    <text evidence="10">Bacterial outer membrane biogenesis; LPS lipid A biosynthesis.</text>
</comment>
<dbReference type="GO" id="GO:0005543">
    <property type="term" value="F:phospholipid binding"/>
    <property type="evidence" value="ECO:0007669"/>
    <property type="project" value="TreeGrafter"/>
</dbReference>
<dbReference type="InterPro" id="IPR003835">
    <property type="entry name" value="Glyco_trans_19"/>
</dbReference>
<comment type="catalytic activity">
    <reaction evidence="9 10">
        <text>a lipid X + a UDP-2-N,3-O-bis[(3R)-3-hydroxyacyl]-alpha-D-glucosamine = a lipid A disaccharide + UDP + H(+)</text>
        <dbReference type="Rhea" id="RHEA:67828"/>
        <dbReference type="ChEBI" id="CHEBI:15378"/>
        <dbReference type="ChEBI" id="CHEBI:58223"/>
        <dbReference type="ChEBI" id="CHEBI:137748"/>
        <dbReference type="ChEBI" id="CHEBI:176338"/>
        <dbReference type="ChEBI" id="CHEBI:176343"/>
        <dbReference type="EC" id="2.4.1.182"/>
    </reaction>
</comment>
<dbReference type="AlphaFoldDB" id="A0A948W650"/>
<dbReference type="GO" id="GO:0016020">
    <property type="term" value="C:membrane"/>
    <property type="evidence" value="ECO:0007669"/>
    <property type="project" value="GOC"/>
</dbReference>
<dbReference type="PANTHER" id="PTHR30372:SF4">
    <property type="entry name" value="LIPID-A-DISACCHARIDE SYNTHASE, MITOCHONDRIAL-RELATED"/>
    <property type="match status" value="1"/>
</dbReference>
<accession>A0A948W650</accession>
<reference evidence="11" key="1">
    <citation type="submission" date="2021-05" db="EMBL/GenBank/DDBJ databases">
        <title>Energy efficiency and biological interactions define the core microbiome of deep oligotrophic groundwater.</title>
        <authorList>
            <person name="Mehrshad M."/>
            <person name="Lopez-Fernandez M."/>
            <person name="Bell E."/>
            <person name="Bernier-Latmani R."/>
            <person name="Bertilsson S."/>
            <person name="Dopson M."/>
        </authorList>
    </citation>
    <scope>NUCLEOTIDE SEQUENCE</scope>
    <source>
        <strain evidence="11">Modern_marine.mb.64</strain>
    </source>
</reference>
<dbReference type="SUPFAM" id="SSF53756">
    <property type="entry name" value="UDP-Glycosyltransferase/glycogen phosphorylase"/>
    <property type="match status" value="1"/>
</dbReference>
<dbReference type="GO" id="GO:0009245">
    <property type="term" value="P:lipid A biosynthetic process"/>
    <property type="evidence" value="ECO:0007669"/>
    <property type="project" value="UniProtKB-UniRule"/>
</dbReference>
<evidence type="ECO:0000256" key="4">
    <source>
        <dbReference type="ARBA" id="ARBA00022516"/>
    </source>
</evidence>
<evidence type="ECO:0000256" key="7">
    <source>
        <dbReference type="ARBA" id="ARBA00022679"/>
    </source>
</evidence>